<dbReference type="RefSeq" id="WP_039143360.1">
    <property type="nucleotide sequence ID" value="NZ_JSVC01000027.1"/>
</dbReference>
<accession>A0A0C1KYI0</accession>
<dbReference type="Proteomes" id="UP000031408">
    <property type="component" value="Unassembled WGS sequence"/>
</dbReference>
<comment type="caution">
    <text evidence="1">The sequence shown here is derived from an EMBL/GenBank/DDBJ whole genome shotgun (WGS) entry which is preliminary data.</text>
</comment>
<gene>
    <name evidence="1" type="ORF">OI18_20335</name>
</gene>
<dbReference type="AlphaFoldDB" id="A0A0C1KYI0"/>
<name>A0A0C1KYI0_9BACT</name>
<protein>
    <submittedName>
        <fullName evidence="1">Uncharacterized protein</fullName>
    </submittedName>
</protein>
<evidence type="ECO:0000313" key="1">
    <source>
        <dbReference type="EMBL" id="KIC92782.1"/>
    </source>
</evidence>
<dbReference type="EMBL" id="JSVC01000027">
    <property type="protein sequence ID" value="KIC92782.1"/>
    <property type="molecule type" value="Genomic_DNA"/>
</dbReference>
<reference evidence="1 2" key="1">
    <citation type="submission" date="2014-11" db="EMBL/GenBank/DDBJ databases">
        <title>Genome sequence of Flavihumibacter solisilvae 3-3.</title>
        <authorList>
            <person name="Zhou G."/>
            <person name="Li M."/>
            <person name="Wang G."/>
        </authorList>
    </citation>
    <scope>NUCLEOTIDE SEQUENCE [LARGE SCALE GENOMIC DNA]</scope>
    <source>
        <strain evidence="1 2">3-3</strain>
    </source>
</reference>
<evidence type="ECO:0000313" key="2">
    <source>
        <dbReference type="Proteomes" id="UP000031408"/>
    </source>
</evidence>
<proteinExistence type="predicted"/>
<sequence length="1261" mass="144522">MARSAWKKWIVIAFSAILLALILSIGLLVRLQSVSAVKQLVYELSAGKYGFNASKIRVDPFNMTVRAWDIHIHPVHTGSTNNEFELQAASVRLNLNDILGLLLTRTLHVENFTIERPALELRVYEKDSTKKRMALPLHMQVSRIQTVFFEVLHSLQVKHCVLRDGSIAYYPERSQNKDRYFLNHFTLNIQDLHLLKKIDKWNKDNRVMLQFELNKPQIEYPDTTIRVNLDKLFWDTRKHRFEMNGLAFHKSFVTSEDSSGFRLDDIELDSINWNKLLTEGRVELGELKASKGFFSSNEFRLKKNKDSVRLRTQGNLLDLIGPILIRRLNIREVEFTGFTHTRRGKENIRIVGDHFLVSDLLVDKTLPNKVSLNELQLKVRAYVESDSSRTFQAGFGEMSINRNNLVLKDYFLHTPAGSRYGQNTIDVKQLILIELSVPDLINGKLKAKELVLSDPRVDLRLNPTKKKREQFPWRKLQHDITKKLDIGQLEIRNASVVVHRPGYKEPLVNTDSFYAVISSRNLLRSRTLEELFRGESSVKMPRLVLHLDNFRIDCKNAMYDRRTFYAEAAKGRSADGDLRFEFNHLLAQDVNTAGIITRKDSAWLRSLTIGNGEIYYRIRDKKSRKPELPTDLVRTIRSGRLGLHLDAQNWSVVTVLDSVSIDSLRYVDKGWNWDSLFVLGRSLSLNHPRVNGSTGSFTISHKQPNIIRKLDIVINNPGMRALVKVPNLQFNHRIVHSAKIMEALNQVTLNQPSVDIALKTVPPDEKAGTSSGLQSLRLPAITLEDPYIRLVREDDANKKELASVQGGKVSLEPLHIKNGTVETGGMDVTFNQFSSHQEKFDLVLPHVSIKTGHISFNKDLPLKTILQRLAITGGSFNYQKNGMLLALTGINTELQKSQYLNSSKDSLKKLVTSLPHLRMDIGHFMYEKHSRTLVAEKLKVDADKKKISFDSLSWISNISRDSFFAAMQYQTDLIQMKTGPGTVQGYRMSDLGVDTIWHVDAFSLSAMDLLVERDKRIPADSISYRPMLTGILMNLPFKFTLGRIDLTNSRIRYNEISDKTGKEGSIWFTAMDATVRNIRNMNLTEKDSLRINARTKLMNEGDLRFSFRQSYTDSLQGFFMLARMSKMDLNALSPLLFPLFNLRIDKGVADSLWLQVKANDYLAFGQMELDYRNLHLSLLRDNGRKKGMTSFLLNSLLRNQNEKSGIVYRERLRNKSIFNYWGKIALSGLLTNMGVQRDKKALKKYHKEITVLDLPEDLFAE</sequence>
<dbReference type="OrthoDB" id="610933at2"/>
<dbReference type="STRING" id="1349421.OI18_20335"/>
<organism evidence="1 2">
    <name type="scientific">Flavihumibacter solisilvae</name>
    <dbReference type="NCBI Taxonomy" id="1349421"/>
    <lineage>
        <taxon>Bacteria</taxon>
        <taxon>Pseudomonadati</taxon>
        <taxon>Bacteroidota</taxon>
        <taxon>Chitinophagia</taxon>
        <taxon>Chitinophagales</taxon>
        <taxon>Chitinophagaceae</taxon>
        <taxon>Flavihumibacter</taxon>
    </lineage>
</organism>
<keyword evidence="2" id="KW-1185">Reference proteome</keyword>